<keyword evidence="3" id="KW-0067">ATP-binding</keyword>
<dbReference type="Gene3D" id="3.40.50.300">
    <property type="entry name" value="P-loop containing nucleotide triphosphate hydrolases"/>
    <property type="match status" value="1"/>
</dbReference>
<dbReference type="GO" id="GO:0005524">
    <property type="term" value="F:ATP binding"/>
    <property type="evidence" value="ECO:0007669"/>
    <property type="project" value="UniProtKB-KW"/>
</dbReference>
<dbReference type="InterPro" id="IPR017871">
    <property type="entry name" value="ABC_transporter-like_CS"/>
</dbReference>
<dbReference type="GO" id="GO:0016887">
    <property type="term" value="F:ATP hydrolysis activity"/>
    <property type="evidence" value="ECO:0007669"/>
    <property type="project" value="InterPro"/>
</dbReference>
<dbReference type="InterPro" id="IPR027417">
    <property type="entry name" value="P-loop_NTPase"/>
</dbReference>
<evidence type="ECO:0000259" key="4">
    <source>
        <dbReference type="PROSITE" id="PS50893"/>
    </source>
</evidence>
<dbReference type="Proteomes" id="UP000180235">
    <property type="component" value="Chromosome"/>
</dbReference>
<reference evidence="5 6" key="1">
    <citation type="submission" date="2016-10" db="EMBL/GenBank/DDBJ databases">
        <title>Description of Gloeomargarita lithophora gen. nov., sp. nov., a thylakoid-bearing basal-branching cyanobacterium with intracellular carbonates, and proposal for Gloeomargaritales ord. nov.</title>
        <authorList>
            <person name="Moreira D."/>
            <person name="Tavera R."/>
            <person name="Benzerara K."/>
            <person name="Skouri-Panet F."/>
            <person name="Couradeau E."/>
            <person name="Gerard E."/>
            <person name="Loussert C."/>
            <person name="Novelo E."/>
            <person name="Zivanovic Y."/>
            <person name="Lopez-Garcia P."/>
        </authorList>
    </citation>
    <scope>NUCLEOTIDE SEQUENCE [LARGE SCALE GENOMIC DNA]</scope>
    <source>
        <strain evidence="5 6">D10</strain>
    </source>
</reference>
<keyword evidence="6" id="KW-1185">Reference proteome</keyword>
<dbReference type="AlphaFoldDB" id="A0A1J0A8R6"/>
<dbReference type="RefSeq" id="WP_071453089.1">
    <property type="nucleotide sequence ID" value="NZ_CP017675.1"/>
</dbReference>
<feature type="domain" description="ABC transporter" evidence="4">
    <location>
        <begin position="6"/>
        <end position="224"/>
    </location>
</feature>
<dbReference type="STRING" id="1188229.GlitD10_0029"/>
<dbReference type="InterPro" id="IPR003593">
    <property type="entry name" value="AAA+_ATPase"/>
</dbReference>
<dbReference type="OrthoDB" id="9784332at2"/>
<dbReference type="PANTHER" id="PTHR43514">
    <property type="entry name" value="ABC TRANSPORTER I FAMILY MEMBER 10"/>
    <property type="match status" value="1"/>
</dbReference>
<dbReference type="SUPFAM" id="SSF52540">
    <property type="entry name" value="P-loop containing nucleoside triphosphate hydrolases"/>
    <property type="match status" value="1"/>
</dbReference>
<name>A0A1J0A8R6_9CYAN</name>
<dbReference type="InterPro" id="IPR003439">
    <property type="entry name" value="ABC_transporter-like_ATP-bd"/>
</dbReference>
<evidence type="ECO:0000256" key="3">
    <source>
        <dbReference type="ARBA" id="ARBA00022840"/>
    </source>
</evidence>
<dbReference type="EMBL" id="CP017675">
    <property type="protein sequence ID" value="APB32330.1"/>
    <property type="molecule type" value="Genomic_DNA"/>
</dbReference>
<evidence type="ECO:0000256" key="2">
    <source>
        <dbReference type="ARBA" id="ARBA00022741"/>
    </source>
</evidence>
<evidence type="ECO:0000313" key="5">
    <source>
        <dbReference type="EMBL" id="APB32330.1"/>
    </source>
</evidence>
<dbReference type="Pfam" id="PF00005">
    <property type="entry name" value="ABC_tran"/>
    <property type="match status" value="1"/>
</dbReference>
<dbReference type="KEGG" id="glt:GlitD10_0029"/>
<dbReference type="PANTHER" id="PTHR43514:SF1">
    <property type="entry name" value="SULFATE_THIOSULFATE IMPORT ATP-BINDING PROTEIN CYSA"/>
    <property type="match status" value="1"/>
</dbReference>
<organism evidence="5 6">
    <name type="scientific">Gloeomargarita lithophora Alchichica-D10</name>
    <dbReference type="NCBI Taxonomy" id="1188229"/>
    <lineage>
        <taxon>Bacteria</taxon>
        <taxon>Bacillati</taxon>
        <taxon>Cyanobacteriota</taxon>
        <taxon>Cyanophyceae</taxon>
        <taxon>Gloeomargaritales</taxon>
        <taxon>Gloeomargaritaceae</taxon>
        <taxon>Gloeomargarita</taxon>
    </lineage>
</organism>
<keyword evidence="2" id="KW-0547">Nucleotide-binding</keyword>
<sequence>MSVPAILLEDVGFGWAEGRLALQGCHLRVPQGEFWMLLGANGSGKSTLLKLLAGLITPTQGRVALAGAVGLVLQNPDHQVIMPSVGADVAFGLADLPPVLWAGQVEQALRLVGLWELHQRPVYALSGGQKQRLAIAGALARQVPVLLLDEPTAFLDPAQQLELAQQVQNLVRSTGITALWVTHRLEELSYCDQAVLLAGGRITQQGTGAQLQRYIHQHHLDTQVAWNEAPA</sequence>
<proteinExistence type="predicted"/>
<gene>
    <name evidence="5" type="primary">cbiO-1</name>
    <name evidence="5" type="ORF">GlitD10_0029</name>
</gene>
<dbReference type="PROSITE" id="PS00211">
    <property type="entry name" value="ABC_TRANSPORTER_1"/>
    <property type="match status" value="1"/>
</dbReference>
<dbReference type="GO" id="GO:0016020">
    <property type="term" value="C:membrane"/>
    <property type="evidence" value="ECO:0007669"/>
    <property type="project" value="InterPro"/>
</dbReference>
<evidence type="ECO:0000313" key="6">
    <source>
        <dbReference type="Proteomes" id="UP000180235"/>
    </source>
</evidence>
<dbReference type="SMART" id="SM00382">
    <property type="entry name" value="AAA"/>
    <property type="match status" value="1"/>
</dbReference>
<dbReference type="InterPro" id="IPR050334">
    <property type="entry name" value="Molybdenum_import_ModC"/>
</dbReference>
<dbReference type="PROSITE" id="PS50893">
    <property type="entry name" value="ABC_TRANSPORTER_2"/>
    <property type="match status" value="1"/>
</dbReference>
<dbReference type="GO" id="GO:0022857">
    <property type="term" value="F:transmembrane transporter activity"/>
    <property type="evidence" value="ECO:0007669"/>
    <property type="project" value="UniProtKB-ARBA"/>
</dbReference>
<protein>
    <submittedName>
        <fullName evidence="5">Polyamine-transporting ATPase</fullName>
    </submittedName>
</protein>
<dbReference type="CDD" id="cd03225">
    <property type="entry name" value="ABC_cobalt_CbiO_domain1"/>
    <property type="match status" value="1"/>
</dbReference>
<keyword evidence="1" id="KW-0813">Transport</keyword>
<evidence type="ECO:0000256" key="1">
    <source>
        <dbReference type="ARBA" id="ARBA00022448"/>
    </source>
</evidence>
<accession>A0A1J0A8R6</accession>
<dbReference type="InterPro" id="IPR015856">
    <property type="entry name" value="ABC_transpr_CbiO/EcfA_su"/>
</dbReference>